<keyword evidence="5" id="KW-0645">Protease</keyword>
<dbReference type="PANTHER" id="PTHR38478">
    <property type="entry name" value="PEPTIDASE M1A AND M12B"/>
    <property type="match status" value="1"/>
</dbReference>
<keyword evidence="1" id="KW-0732">Signal</keyword>
<organism evidence="5 6">
    <name type="scientific">Plebeiibacterium marinum</name>
    <dbReference type="NCBI Taxonomy" id="2992111"/>
    <lineage>
        <taxon>Bacteria</taxon>
        <taxon>Pseudomonadati</taxon>
        <taxon>Bacteroidota</taxon>
        <taxon>Bacteroidia</taxon>
        <taxon>Marinilabiliales</taxon>
        <taxon>Marinilabiliaceae</taxon>
        <taxon>Plebeiibacterium</taxon>
    </lineage>
</organism>
<dbReference type="EMBL" id="JAPDPI010000001">
    <property type="protein sequence ID" value="MCW3804017.1"/>
    <property type="molecule type" value="Genomic_DNA"/>
</dbReference>
<keyword evidence="5" id="KW-0482">Metalloprotease</keyword>
<dbReference type="GO" id="GO:0008237">
    <property type="term" value="F:metallopeptidase activity"/>
    <property type="evidence" value="ECO:0007669"/>
    <property type="project" value="UniProtKB-KW"/>
</dbReference>
<dbReference type="Pfam" id="PF16313">
    <property type="entry name" value="DUF4953"/>
    <property type="match status" value="1"/>
</dbReference>
<dbReference type="InterPro" id="IPR033413">
    <property type="entry name" value="DUF5117"/>
</dbReference>
<reference evidence="5" key="1">
    <citation type="submission" date="2022-10" db="EMBL/GenBank/DDBJ databases">
        <authorList>
            <person name="Yu W.X."/>
        </authorList>
    </citation>
    <scope>NUCLEOTIDE SEQUENCE</scope>
    <source>
        <strain evidence="5">D04</strain>
    </source>
</reference>
<evidence type="ECO:0000313" key="6">
    <source>
        <dbReference type="Proteomes" id="UP001207408"/>
    </source>
</evidence>
<dbReference type="Pfam" id="PF17162">
    <property type="entry name" value="DUF5118"/>
    <property type="match status" value="1"/>
</dbReference>
<dbReference type="SUPFAM" id="SSF55486">
    <property type="entry name" value="Metalloproteases ('zincins'), catalytic domain"/>
    <property type="match status" value="1"/>
</dbReference>
<evidence type="ECO:0000259" key="2">
    <source>
        <dbReference type="Pfam" id="PF16313"/>
    </source>
</evidence>
<name>A0AAE3MBE3_9BACT</name>
<dbReference type="InterPro" id="IPR034032">
    <property type="entry name" value="Zn_MMP-like_bac"/>
</dbReference>
<dbReference type="AlphaFoldDB" id="A0AAE3MBE3"/>
<evidence type="ECO:0000313" key="5">
    <source>
        <dbReference type="EMBL" id="MCW3804017.1"/>
    </source>
</evidence>
<dbReference type="Proteomes" id="UP001207408">
    <property type="component" value="Unassembled WGS sequence"/>
</dbReference>
<keyword evidence="6" id="KW-1185">Reference proteome</keyword>
<evidence type="ECO:0000259" key="3">
    <source>
        <dbReference type="Pfam" id="PF17148"/>
    </source>
</evidence>
<feature type="chain" id="PRO_5041915119" evidence="1">
    <location>
        <begin position="21"/>
        <end position="806"/>
    </location>
</feature>
<dbReference type="Pfam" id="PF17148">
    <property type="entry name" value="DUF5117"/>
    <property type="match status" value="1"/>
</dbReference>
<dbReference type="InterPro" id="IPR024079">
    <property type="entry name" value="MetalloPept_cat_dom_sf"/>
</dbReference>
<dbReference type="CDD" id="cd04276">
    <property type="entry name" value="ZnMc_MMP_like_2"/>
    <property type="match status" value="1"/>
</dbReference>
<dbReference type="Gene3D" id="3.40.390.10">
    <property type="entry name" value="Collagenase (Catalytic Domain)"/>
    <property type="match status" value="1"/>
</dbReference>
<keyword evidence="5" id="KW-0378">Hydrolase</keyword>
<gene>
    <name evidence="5" type="ORF">OM074_00180</name>
</gene>
<dbReference type="RefSeq" id="WP_301197241.1">
    <property type="nucleotide sequence ID" value="NZ_JAPDPI010000001.1"/>
</dbReference>
<feature type="domain" description="EcxA zinc-binding" evidence="2">
    <location>
        <begin position="402"/>
        <end position="701"/>
    </location>
</feature>
<comment type="caution">
    <text evidence="5">The sequence shown here is derived from an EMBL/GenBank/DDBJ whole genome shotgun (WGS) entry which is preliminary data.</text>
</comment>
<dbReference type="PANTHER" id="PTHR38478:SF1">
    <property type="entry name" value="ZINC DEPENDENT METALLOPROTEASE DOMAIN LIPOPROTEIN"/>
    <property type="match status" value="1"/>
</dbReference>
<dbReference type="InterPro" id="IPR032534">
    <property type="entry name" value="EcxA_zinc-bd"/>
</dbReference>
<evidence type="ECO:0000259" key="4">
    <source>
        <dbReference type="Pfam" id="PF17162"/>
    </source>
</evidence>
<sequence length="806" mass="92777">MKIFYLLMSLLILGSISTKAEDEKKTNGNGKIKPYEKVITNDFTTQSGMFTVHKSEDKLYFEIPDSIFMREFLMASRIAKVSNPSKGKGYAGELRRSPTVFQFSHDDKNVYLLVPNVKDELGDKSKNIKNAFDRNYLTPVLQTFPIKTIGKDSALVIDVTDFFAKELPIITPFASKGKPGKLDKEASFLAKVQIFENNIELQSYFNWSTNSTPYLTMVNRSLVLLPKKPMIPRLSDRRINYFNSGKTYYEDNGSTSRKESYIHRYRLEPKKEDIQDYLAGKLVEPQKPIVVYIDNGLPQRWFKYVKQGIEDWQLAFEAIGFKNAIMAKPFPNDPDFNPDNLMNTTFRYVPNTTINAQGTRWTDPRSGEIIKGDIIWYGDVIQKLHDWRLVQCGQVEEEARQKMFSDELMGRLIRYAAAHEMGHTLGFEHNMRASYAYPVDSLRSVTFTKKYGTTPSIMDYARYNYIAQPEDKGVELTPPPLGVFDIFAIQYGYKWLPNIKKPADEYETLNNWFLEKADDPMYRFTPQFAMGISGDPAAQAEALGDDAVKAGAYGMKNLKFIMHHLIEWCTEPNQEYDYLRQIYKEVTKQHSRYLEHCMSYIGGAYQYFGVEREGVPLFTPVPKAKQQEAIAWVVNELANSQWLANKDIEDRLGSLRNDYYKQIAESFDRMMSGFFFQRIETYRPEYSSEEYLSDMSELIWGLNNDGKLTNTEMILQQAYVHNLISMTYSSKHHLTQPGSDNLFGDNFDGSDALTSGNAAKINYVDHFIVMASLTELNKAEKFVKSKMKGTNKAHYALLYKAIMVNK</sequence>
<accession>A0AAE3MBE3</accession>
<feature type="signal peptide" evidence="1">
    <location>
        <begin position="1"/>
        <end position="20"/>
    </location>
</feature>
<proteinExistence type="predicted"/>
<feature type="domain" description="DUF5117" evidence="3">
    <location>
        <begin position="99"/>
        <end position="270"/>
    </location>
</feature>
<protein>
    <submittedName>
        <fullName evidence="5">Zinc-dependent metalloprotease</fullName>
    </submittedName>
</protein>
<feature type="domain" description="DUF5118" evidence="4">
    <location>
        <begin position="32"/>
        <end position="81"/>
    </location>
</feature>
<evidence type="ECO:0000256" key="1">
    <source>
        <dbReference type="SAM" id="SignalP"/>
    </source>
</evidence>
<dbReference type="InterPro" id="IPR033428">
    <property type="entry name" value="DUF5118"/>
</dbReference>